<sequence length="110" mass="12726">MESHQVISEKERKTIEEKAWSKAADYRTSSAGWGVVADCWMKWVRRDSPSWDYFVSWLIENNIDPGAPWDFLSKYGNSTQCFSEEWIAPEERDEFLAFCGADTVTAEAMD</sequence>
<protein>
    <submittedName>
        <fullName evidence="1">Uncharacterized protein</fullName>
    </submittedName>
</protein>
<name>A0A953M3V1_9BACT</name>
<dbReference type="EMBL" id="JAIOIV010000157">
    <property type="protein sequence ID" value="MBZ0158499.1"/>
    <property type="molecule type" value="Genomic_DNA"/>
</dbReference>
<evidence type="ECO:0000313" key="1">
    <source>
        <dbReference type="EMBL" id="MBZ0158499.1"/>
    </source>
</evidence>
<comment type="caution">
    <text evidence="1">The sequence shown here is derived from an EMBL/GenBank/DDBJ whole genome shotgun (WGS) entry which is preliminary data.</text>
</comment>
<proteinExistence type="predicted"/>
<reference evidence="1" key="1">
    <citation type="journal article" date="2021" name="bioRxiv">
        <title>Unraveling nitrogen, sulfur and carbon metabolic pathways and microbial community transcriptional responses to substrate deprivation and toxicity stresses in a bioreactor mimicking anoxic brackish coastal sediment conditions.</title>
        <authorList>
            <person name="Martins P.D."/>
            <person name="Echeveste M.J."/>
            <person name="Arshad A."/>
            <person name="Kurth J."/>
            <person name="Ouboter H."/>
            <person name="Jetten M.S.M."/>
            <person name="Welte C.U."/>
        </authorList>
    </citation>
    <scope>NUCLEOTIDE SEQUENCE</scope>
    <source>
        <strain evidence="1">MAG_39</strain>
    </source>
</reference>
<gene>
    <name evidence="1" type="ORF">K8I29_20070</name>
</gene>
<organism evidence="1 2">
    <name type="scientific">Candidatus Nitrobium versatile</name>
    <dbReference type="NCBI Taxonomy" id="2884831"/>
    <lineage>
        <taxon>Bacteria</taxon>
        <taxon>Pseudomonadati</taxon>
        <taxon>Nitrospirota</taxon>
        <taxon>Nitrospiria</taxon>
        <taxon>Nitrospirales</taxon>
        <taxon>Nitrospiraceae</taxon>
        <taxon>Candidatus Nitrobium</taxon>
    </lineage>
</organism>
<reference evidence="1" key="2">
    <citation type="submission" date="2021-08" db="EMBL/GenBank/DDBJ databases">
        <authorList>
            <person name="Dalcin Martins P."/>
        </authorList>
    </citation>
    <scope>NUCLEOTIDE SEQUENCE</scope>
    <source>
        <strain evidence="1">MAG_39</strain>
    </source>
</reference>
<dbReference type="Proteomes" id="UP000705867">
    <property type="component" value="Unassembled WGS sequence"/>
</dbReference>
<evidence type="ECO:0000313" key="2">
    <source>
        <dbReference type="Proteomes" id="UP000705867"/>
    </source>
</evidence>
<dbReference type="AlphaFoldDB" id="A0A953M3V1"/>
<accession>A0A953M3V1</accession>